<dbReference type="CDD" id="cd09212">
    <property type="entry name" value="PUB"/>
    <property type="match status" value="1"/>
</dbReference>
<protein>
    <submittedName>
        <fullName evidence="6">UBX domain-containing protein</fullName>
    </submittedName>
</protein>
<feature type="domain" description="UBX" evidence="5">
    <location>
        <begin position="348"/>
        <end position="429"/>
    </location>
</feature>
<dbReference type="PANTHER" id="PTHR47694:SF1">
    <property type="entry name" value="PLANT UBX DOMAIN-CONTAINING PROTEIN 2"/>
    <property type="match status" value="1"/>
</dbReference>
<feature type="region of interest" description="Disordered" evidence="4">
    <location>
        <begin position="1"/>
        <end position="84"/>
    </location>
</feature>
<evidence type="ECO:0000259" key="5">
    <source>
        <dbReference type="PROSITE" id="PS50033"/>
    </source>
</evidence>
<keyword evidence="2" id="KW-0833">Ubl conjugation pathway</keyword>
<comment type="caution">
    <text evidence="6">The sequence shown here is derived from an EMBL/GenBank/DDBJ whole genome shotgun (WGS) entry which is preliminary data.</text>
</comment>
<dbReference type="SUPFAM" id="SSF54236">
    <property type="entry name" value="Ubiquitin-like"/>
    <property type="match status" value="1"/>
</dbReference>
<dbReference type="Gene3D" id="3.10.20.90">
    <property type="entry name" value="Phosphatidylinositol 3-kinase Catalytic Subunit, Chain A, domain 1"/>
    <property type="match status" value="1"/>
</dbReference>
<evidence type="ECO:0000256" key="4">
    <source>
        <dbReference type="SAM" id="MobiDB-lite"/>
    </source>
</evidence>
<dbReference type="Pfam" id="PF00789">
    <property type="entry name" value="UBX"/>
    <property type="match status" value="1"/>
</dbReference>
<dbReference type="OrthoDB" id="49605at2759"/>
<evidence type="ECO:0000256" key="2">
    <source>
        <dbReference type="ARBA" id="ARBA00022786"/>
    </source>
</evidence>
<proteinExistence type="predicted"/>
<evidence type="ECO:0000313" key="7">
    <source>
        <dbReference type="Proteomes" id="UP000036987"/>
    </source>
</evidence>
<keyword evidence="7" id="KW-1185">Reference proteome</keyword>
<dbReference type="PROSITE" id="PS50033">
    <property type="entry name" value="UBX"/>
    <property type="match status" value="1"/>
</dbReference>
<dbReference type="AlphaFoldDB" id="A0A0K9Q356"/>
<dbReference type="GO" id="GO:0050832">
    <property type="term" value="P:defense response to fungus"/>
    <property type="evidence" value="ECO:0000318"/>
    <property type="project" value="GO_Central"/>
</dbReference>
<feature type="compositionally biased region" description="Pro residues" evidence="4">
    <location>
        <begin position="63"/>
        <end position="73"/>
    </location>
</feature>
<dbReference type="STRING" id="29655.A0A0K9Q356"/>
<dbReference type="SMART" id="SM00166">
    <property type="entry name" value="UBX"/>
    <property type="match status" value="1"/>
</dbReference>
<dbReference type="Pfam" id="PF09409">
    <property type="entry name" value="PUB"/>
    <property type="match status" value="1"/>
</dbReference>
<gene>
    <name evidence="6" type="ORF">ZOSMA_121G00710</name>
</gene>
<dbReference type="SMART" id="SM00580">
    <property type="entry name" value="PUG"/>
    <property type="match status" value="1"/>
</dbReference>
<evidence type="ECO:0000256" key="3">
    <source>
        <dbReference type="ARBA" id="ARBA00023136"/>
    </source>
</evidence>
<dbReference type="GO" id="GO:0016020">
    <property type="term" value="C:membrane"/>
    <property type="evidence" value="ECO:0007669"/>
    <property type="project" value="UniProtKB-SubCell"/>
</dbReference>
<sequence length="457" mass="50051">MSDVKDMVKGFMKKVSSSSSGKFKGQGRVLGSSSTTPPSPSVHPLVSRSSATPNPRTPSSSRQPPPPPSPSPDSLPSSQGTDSNEAFRPFQALISSGKRTDDSISSVGNYECPVCSRSFGSEEQVTDHVDTCLSDNAGQDVEENVEPNDDRRDDIQLAVAVYLSASPSDGSVEILTKLFGNLCREPENEKFRRVRMNNPKIKEAVGEVNGGLELLQCVGFNLGEEEGGVWATMPQPGKEQVSLIKQALEILGKRNGLKVKGDDMKIESPSNVDVQRTVIEPKKIDRQVRVFFLIPGSSPAKIELPDSFYNISAVELKREAELRKKKLADSQLLIPKSLKEKQLKAARRKYKAAIIRIQFPDGVFLQGVFLPWESTIALYKFVSAALKDPSMEFELLKPIPHKRRVISSSVDKPATIEEEELVPSALVKFKAIETDCSVFIGLTNELLEGSEPLKPTA</sequence>
<reference evidence="7" key="1">
    <citation type="journal article" date="2016" name="Nature">
        <title>The genome of the seagrass Zostera marina reveals angiosperm adaptation to the sea.</title>
        <authorList>
            <person name="Olsen J.L."/>
            <person name="Rouze P."/>
            <person name="Verhelst B."/>
            <person name="Lin Y.-C."/>
            <person name="Bayer T."/>
            <person name="Collen J."/>
            <person name="Dattolo E."/>
            <person name="De Paoli E."/>
            <person name="Dittami S."/>
            <person name="Maumus F."/>
            <person name="Michel G."/>
            <person name="Kersting A."/>
            <person name="Lauritano C."/>
            <person name="Lohaus R."/>
            <person name="Toepel M."/>
            <person name="Tonon T."/>
            <person name="Vanneste K."/>
            <person name="Amirebrahimi M."/>
            <person name="Brakel J."/>
            <person name="Bostroem C."/>
            <person name="Chovatia M."/>
            <person name="Grimwood J."/>
            <person name="Jenkins J.W."/>
            <person name="Jueterbock A."/>
            <person name="Mraz A."/>
            <person name="Stam W.T."/>
            <person name="Tice H."/>
            <person name="Bornberg-Bauer E."/>
            <person name="Green P.J."/>
            <person name="Pearson G.A."/>
            <person name="Procaccini G."/>
            <person name="Duarte C.M."/>
            <person name="Schmutz J."/>
            <person name="Reusch T.B.H."/>
            <person name="Van de Peer Y."/>
        </authorList>
    </citation>
    <scope>NUCLEOTIDE SEQUENCE [LARGE SCALE GENOMIC DNA]</scope>
    <source>
        <strain evidence="7">cv. Finnish</strain>
    </source>
</reference>
<dbReference type="OMA" id="LEFELIF"/>
<dbReference type="FunFam" id="3.10.20.90:FF:000185">
    <property type="entry name" value="UBX domain-containing protein 6"/>
    <property type="match status" value="1"/>
</dbReference>
<dbReference type="CDD" id="cd16119">
    <property type="entry name" value="UBX_UBXN6"/>
    <property type="match status" value="1"/>
</dbReference>
<comment type="subcellular location">
    <subcellularLocation>
        <location evidence="1">Membrane</location>
        <topology evidence="1">Peripheral membrane protein</topology>
    </subcellularLocation>
</comment>
<organism evidence="6 7">
    <name type="scientific">Zostera marina</name>
    <name type="common">Eelgrass</name>
    <dbReference type="NCBI Taxonomy" id="29655"/>
    <lineage>
        <taxon>Eukaryota</taxon>
        <taxon>Viridiplantae</taxon>
        <taxon>Streptophyta</taxon>
        <taxon>Embryophyta</taxon>
        <taxon>Tracheophyta</taxon>
        <taxon>Spermatophyta</taxon>
        <taxon>Magnoliopsida</taxon>
        <taxon>Liliopsida</taxon>
        <taxon>Zosteraceae</taxon>
        <taxon>Zostera</taxon>
    </lineage>
</organism>
<name>A0A0K9Q356_ZOSMR</name>
<feature type="compositionally biased region" description="Low complexity" evidence="4">
    <location>
        <begin position="32"/>
        <end position="62"/>
    </location>
</feature>
<dbReference type="InterPro" id="IPR029071">
    <property type="entry name" value="Ubiquitin-like_domsf"/>
</dbReference>
<dbReference type="EMBL" id="LFYR01000235">
    <property type="protein sequence ID" value="KMZ74895.1"/>
    <property type="molecule type" value="Genomic_DNA"/>
</dbReference>
<evidence type="ECO:0000313" key="6">
    <source>
        <dbReference type="EMBL" id="KMZ74895.1"/>
    </source>
</evidence>
<dbReference type="Gene3D" id="3.30.160.60">
    <property type="entry name" value="Classic Zinc Finger"/>
    <property type="match status" value="1"/>
</dbReference>
<evidence type="ECO:0000256" key="1">
    <source>
        <dbReference type="ARBA" id="ARBA00004170"/>
    </source>
</evidence>
<accession>A0A0K9Q356</accession>
<dbReference type="Proteomes" id="UP000036987">
    <property type="component" value="Unassembled WGS sequence"/>
</dbReference>
<dbReference type="InterPro" id="IPR018997">
    <property type="entry name" value="PUB_domain"/>
</dbReference>
<dbReference type="InterPro" id="IPR036339">
    <property type="entry name" value="PUB-like_dom_sf"/>
</dbReference>
<keyword evidence="3" id="KW-0472">Membrane</keyword>
<dbReference type="InterPro" id="IPR001012">
    <property type="entry name" value="UBX_dom"/>
</dbReference>
<dbReference type="SUPFAM" id="SSF143503">
    <property type="entry name" value="PUG domain-like"/>
    <property type="match status" value="1"/>
</dbReference>
<feature type="compositionally biased region" description="Low complexity" evidence="4">
    <location>
        <begin position="9"/>
        <end position="23"/>
    </location>
</feature>
<dbReference type="Gene3D" id="1.20.58.2190">
    <property type="match status" value="1"/>
</dbReference>
<dbReference type="PANTHER" id="PTHR47694">
    <property type="entry name" value="PLANT UBX DOMAIN-CONTAINING PROTEIN 2"/>
    <property type="match status" value="1"/>
</dbReference>